<feature type="transmembrane region" description="Helical" evidence="2">
    <location>
        <begin position="82"/>
        <end position="107"/>
    </location>
</feature>
<keyword evidence="4" id="KW-1185">Reference proteome</keyword>
<keyword evidence="2" id="KW-1133">Transmembrane helix</keyword>
<feature type="compositionally biased region" description="Low complexity" evidence="1">
    <location>
        <begin position="35"/>
        <end position="52"/>
    </location>
</feature>
<dbReference type="GeneID" id="92079250"/>
<reference evidence="3 4" key="1">
    <citation type="submission" date="2023-01" db="EMBL/GenBank/DDBJ databases">
        <title>Analysis of 21 Apiospora genomes using comparative genomics revels a genus with tremendous synthesis potential of carbohydrate active enzymes and secondary metabolites.</title>
        <authorList>
            <person name="Sorensen T."/>
        </authorList>
    </citation>
    <scope>NUCLEOTIDE SEQUENCE [LARGE SCALE GENOMIC DNA]</scope>
    <source>
        <strain evidence="3 4">CBS 24483</strain>
    </source>
</reference>
<evidence type="ECO:0000256" key="2">
    <source>
        <dbReference type="SAM" id="Phobius"/>
    </source>
</evidence>
<feature type="compositionally biased region" description="Low complexity" evidence="1">
    <location>
        <begin position="59"/>
        <end position="69"/>
    </location>
</feature>
<gene>
    <name evidence="3" type="ORF">PG986_009966</name>
</gene>
<evidence type="ECO:0000313" key="4">
    <source>
        <dbReference type="Proteomes" id="UP001391051"/>
    </source>
</evidence>
<feature type="region of interest" description="Disordered" evidence="1">
    <location>
        <begin position="31"/>
        <end position="69"/>
    </location>
</feature>
<comment type="caution">
    <text evidence="3">The sequence shown here is derived from an EMBL/GenBank/DDBJ whole genome shotgun (WGS) entry which is preliminary data.</text>
</comment>
<feature type="compositionally biased region" description="Low complexity" evidence="1">
    <location>
        <begin position="115"/>
        <end position="130"/>
    </location>
</feature>
<evidence type="ECO:0000256" key="1">
    <source>
        <dbReference type="SAM" id="MobiDB-lite"/>
    </source>
</evidence>
<keyword evidence="2" id="KW-0472">Membrane</keyword>
<dbReference type="EMBL" id="JAQQWE010000006">
    <property type="protein sequence ID" value="KAK7949080.1"/>
    <property type="molecule type" value="Genomic_DNA"/>
</dbReference>
<organism evidence="3 4">
    <name type="scientific">Apiospora aurea</name>
    <dbReference type="NCBI Taxonomy" id="335848"/>
    <lineage>
        <taxon>Eukaryota</taxon>
        <taxon>Fungi</taxon>
        <taxon>Dikarya</taxon>
        <taxon>Ascomycota</taxon>
        <taxon>Pezizomycotina</taxon>
        <taxon>Sordariomycetes</taxon>
        <taxon>Xylariomycetidae</taxon>
        <taxon>Amphisphaeriales</taxon>
        <taxon>Apiosporaceae</taxon>
        <taxon>Apiospora</taxon>
    </lineage>
</organism>
<feature type="region of interest" description="Disordered" evidence="1">
    <location>
        <begin position="106"/>
        <end position="147"/>
    </location>
</feature>
<accession>A0ABR1Q993</accession>
<protein>
    <submittedName>
        <fullName evidence="3">Uncharacterized protein</fullName>
    </submittedName>
</protein>
<sequence>MEPVASHAYPGLEVQPDPAPEYARFNQAPLQSVSQPQPIHQQYQDQHQPMMPEWKDAHTPNTTSTEAPTTPKRRILGLTVPVFWTVLVVLVVVLAGAIGGGIGGGLAAQSTSDSPSKGAAAAEEGAKPSATTTLAPGEEPTAVAGSGTVTATTVIPIMQPSLIPRDGGCPGINGTPFVSSITLKGQNVAQTFHQRCNTNYAMTEDNPGLRDLYSAFATSFEECMTWCAQYNEQLQQQRDNKETSGGEGWCTVVAVAKIRKFI</sequence>
<proteinExistence type="predicted"/>
<dbReference type="Proteomes" id="UP001391051">
    <property type="component" value="Unassembled WGS sequence"/>
</dbReference>
<name>A0ABR1Q993_9PEZI</name>
<keyword evidence="2" id="KW-0812">Transmembrane</keyword>
<dbReference type="RefSeq" id="XP_066698586.1">
    <property type="nucleotide sequence ID" value="XM_066846188.1"/>
</dbReference>
<evidence type="ECO:0000313" key="3">
    <source>
        <dbReference type="EMBL" id="KAK7949080.1"/>
    </source>
</evidence>